<dbReference type="VEuPathDB" id="FungiDB:CC1G_09396"/>
<dbReference type="EMBL" id="AACS02000009">
    <property type="protein sequence ID" value="EAU89814.2"/>
    <property type="molecule type" value="Genomic_DNA"/>
</dbReference>
<reference evidence="1 2" key="1">
    <citation type="journal article" date="2010" name="Proc. Natl. Acad. Sci. U.S.A.">
        <title>Insights into evolution of multicellular fungi from the assembled chromosomes of the mushroom Coprinopsis cinerea (Coprinus cinereus).</title>
        <authorList>
            <person name="Stajich J.E."/>
            <person name="Wilke S.K."/>
            <person name="Ahren D."/>
            <person name="Au C.H."/>
            <person name="Birren B.W."/>
            <person name="Borodovsky M."/>
            <person name="Burns C."/>
            <person name="Canback B."/>
            <person name="Casselton L.A."/>
            <person name="Cheng C.K."/>
            <person name="Deng J."/>
            <person name="Dietrich F.S."/>
            <person name="Fargo D.C."/>
            <person name="Farman M.L."/>
            <person name="Gathman A.C."/>
            <person name="Goldberg J."/>
            <person name="Guigo R."/>
            <person name="Hoegger P.J."/>
            <person name="Hooker J.B."/>
            <person name="Huggins A."/>
            <person name="James T.Y."/>
            <person name="Kamada T."/>
            <person name="Kilaru S."/>
            <person name="Kodira C."/>
            <person name="Kues U."/>
            <person name="Kupfer D."/>
            <person name="Kwan H.S."/>
            <person name="Lomsadze A."/>
            <person name="Li W."/>
            <person name="Lilly W.W."/>
            <person name="Ma L.J."/>
            <person name="Mackey A.J."/>
            <person name="Manning G."/>
            <person name="Martin F."/>
            <person name="Muraguchi H."/>
            <person name="Natvig D.O."/>
            <person name="Palmerini H."/>
            <person name="Ramesh M.A."/>
            <person name="Rehmeyer C.J."/>
            <person name="Roe B.A."/>
            <person name="Shenoy N."/>
            <person name="Stanke M."/>
            <person name="Ter-Hovhannisyan V."/>
            <person name="Tunlid A."/>
            <person name="Velagapudi R."/>
            <person name="Vision T.J."/>
            <person name="Zeng Q."/>
            <person name="Zolan M.E."/>
            <person name="Pukkila P.J."/>
        </authorList>
    </citation>
    <scope>NUCLEOTIDE SEQUENCE [LARGE SCALE GENOMIC DNA]</scope>
    <source>
        <strain evidence="2">Okayama-7 / 130 / ATCC MYA-4618 / FGSC 9003</strain>
    </source>
</reference>
<dbReference type="InParanoid" id="A8NB36"/>
<sequence>MATSLTDKWTFEEWLQMKAMIEPMIRAHLEIWDQADEAAIRVMELRQLTMAASVWSDDEETIDLVGAATQAQLREVLRLVERMRSTISRSSRLCLQIGQAVVYNGR</sequence>
<dbReference type="GeneID" id="6008522"/>
<dbReference type="Proteomes" id="UP000001861">
    <property type="component" value="Unassembled WGS sequence"/>
</dbReference>
<gene>
    <name evidence="1" type="ORF">CC1G_09396</name>
</gene>
<proteinExistence type="predicted"/>
<accession>A8NB36</accession>
<comment type="caution">
    <text evidence="1">The sequence shown here is derived from an EMBL/GenBank/DDBJ whole genome shotgun (WGS) entry which is preliminary data.</text>
</comment>
<evidence type="ECO:0000313" key="1">
    <source>
        <dbReference type="EMBL" id="EAU89814.2"/>
    </source>
</evidence>
<evidence type="ECO:0000313" key="2">
    <source>
        <dbReference type="Proteomes" id="UP000001861"/>
    </source>
</evidence>
<dbReference type="KEGG" id="cci:CC1G_09396"/>
<name>A8NB36_COPC7</name>
<dbReference type="HOGENOM" id="CLU_2223149_0_0_1"/>
<keyword evidence="2" id="KW-1185">Reference proteome</keyword>
<protein>
    <submittedName>
        <fullName evidence="1">Uncharacterized protein</fullName>
    </submittedName>
</protein>
<dbReference type="AlphaFoldDB" id="A8NB36"/>
<dbReference type="RefSeq" id="XP_001832038.2">
    <property type="nucleotide sequence ID" value="XM_001831986.2"/>
</dbReference>
<organism evidence="1 2">
    <name type="scientific">Coprinopsis cinerea (strain Okayama-7 / 130 / ATCC MYA-4618 / FGSC 9003)</name>
    <name type="common">Inky cap fungus</name>
    <name type="synonym">Hormographiella aspergillata</name>
    <dbReference type="NCBI Taxonomy" id="240176"/>
    <lineage>
        <taxon>Eukaryota</taxon>
        <taxon>Fungi</taxon>
        <taxon>Dikarya</taxon>
        <taxon>Basidiomycota</taxon>
        <taxon>Agaricomycotina</taxon>
        <taxon>Agaricomycetes</taxon>
        <taxon>Agaricomycetidae</taxon>
        <taxon>Agaricales</taxon>
        <taxon>Agaricineae</taxon>
        <taxon>Psathyrellaceae</taxon>
        <taxon>Coprinopsis</taxon>
    </lineage>
</organism>